<keyword evidence="10" id="KW-1185">Reference proteome</keyword>
<evidence type="ECO:0000313" key="10">
    <source>
        <dbReference type="Proteomes" id="UP000729402"/>
    </source>
</evidence>
<dbReference type="GO" id="GO:0043565">
    <property type="term" value="F:sequence-specific DNA binding"/>
    <property type="evidence" value="ECO:0007669"/>
    <property type="project" value="InterPro"/>
</dbReference>
<reference evidence="9" key="1">
    <citation type="journal article" date="2021" name="bioRxiv">
        <title>Whole Genome Assembly and Annotation of Northern Wild Rice, Zizania palustris L., Supports a Whole Genome Duplication in the Zizania Genus.</title>
        <authorList>
            <person name="Haas M."/>
            <person name="Kono T."/>
            <person name="Macchietto M."/>
            <person name="Millas R."/>
            <person name="McGilp L."/>
            <person name="Shao M."/>
            <person name="Duquette J."/>
            <person name="Hirsch C.N."/>
            <person name="Kimball J."/>
        </authorList>
    </citation>
    <scope>NUCLEOTIDE SEQUENCE</scope>
    <source>
        <tissue evidence="9">Fresh leaf tissue</tissue>
    </source>
</reference>
<dbReference type="OrthoDB" id="5065855at2759"/>
<evidence type="ECO:0000259" key="8">
    <source>
        <dbReference type="PROSITE" id="PS50811"/>
    </source>
</evidence>
<protein>
    <recommendedName>
        <fullName evidence="8">WRKY domain-containing protein</fullName>
    </recommendedName>
</protein>
<evidence type="ECO:0000256" key="2">
    <source>
        <dbReference type="ARBA" id="ARBA00022737"/>
    </source>
</evidence>
<dbReference type="PANTHER" id="PTHR31221:SF360">
    <property type="entry name" value="WRKY DOMAIN-CONTAINING PROTEIN"/>
    <property type="match status" value="1"/>
</dbReference>
<dbReference type="Proteomes" id="UP000729402">
    <property type="component" value="Unassembled WGS sequence"/>
</dbReference>
<accession>A0A8J5RBP3</accession>
<dbReference type="GO" id="GO:0003700">
    <property type="term" value="F:DNA-binding transcription factor activity"/>
    <property type="evidence" value="ECO:0007669"/>
    <property type="project" value="InterPro"/>
</dbReference>
<evidence type="ECO:0000256" key="7">
    <source>
        <dbReference type="SAM" id="MobiDB-lite"/>
    </source>
</evidence>
<comment type="caution">
    <text evidence="9">The sequence shown here is derived from an EMBL/GenBank/DDBJ whole genome shotgun (WGS) entry which is preliminary data.</text>
</comment>
<dbReference type="AlphaFoldDB" id="A0A8J5RBP3"/>
<keyword evidence="6" id="KW-0539">Nucleus</keyword>
<dbReference type="InterPro" id="IPR044810">
    <property type="entry name" value="WRKY_plant"/>
</dbReference>
<dbReference type="EMBL" id="JAAALK010000289">
    <property type="protein sequence ID" value="KAG8050876.1"/>
    <property type="molecule type" value="Genomic_DNA"/>
</dbReference>
<evidence type="ECO:0000256" key="6">
    <source>
        <dbReference type="ARBA" id="ARBA00023242"/>
    </source>
</evidence>
<organism evidence="9 10">
    <name type="scientific">Zizania palustris</name>
    <name type="common">Northern wild rice</name>
    <dbReference type="NCBI Taxonomy" id="103762"/>
    <lineage>
        <taxon>Eukaryota</taxon>
        <taxon>Viridiplantae</taxon>
        <taxon>Streptophyta</taxon>
        <taxon>Embryophyta</taxon>
        <taxon>Tracheophyta</taxon>
        <taxon>Spermatophyta</taxon>
        <taxon>Magnoliopsida</taxon>
        <taxon>Liliopsida</taxon>
        <taxon>Poales</taxon>
        <taxon>Poaceae</taxon>
        <taxon>BOP clade</taxon>
        <taxon>Oryzoideae</taxon>
        <taxon>Oryzeae</taxon>
        <taxon>Zizaniinae</taxon>
        <taxon>Zizania</taxon>
    </lineage>
</organism>
<sequence>MPRRLASRTPPPRLPWPHPSRAPAASPLAPPPPRFPHCRPGGTDRCKQVGARGARWRGLAHVCTGDEATGRGGRVAGQACARAAEAAWWLSRRAYATSEAADVRVVCGPDSVEMQRRTHLSDSLTCIHKDMQSHEKVAAVKPVASRPSSRLRSFSMLLEDSTASDSPRITSLEDAVLLRRPKATRFTSPLSDLSTEIAATRLQDSGSHRVNEQMKADAKQVACWDHLTAFQNVRKPVVSVKNHLSYDGYSWRKYGQKQVKGSEFPRSYYKCTHPTCPVKRKVETTPDGQIAEIVYNGEHNHPKPHPPKKPLLSSSMETLVANNDAEATGSEAVVEAFQGGCNFLGEFGNDNGISDRNRRCK</sequence>
<dbReference type="InterPro" id="IPR003657">
    <property type="entry name" value="WRKY_dom"/>
</dbReference>
<feature type="compositionally biased region" description="Pro residues" evidence="7">
    <location>
        <begin position="9"/>
        <end position="20"/>
    </location>
</feature>
<keyword evidence="5" id="KW-0804">Transcription</keyword>
<dbReference type="PROSITE" id="PS50811">
    <property type="entry name" value="WRKY"/>
    <property type="match status" value="1"/>
</dbReference>
<name>A0A8J5RBP3_ZIZPA</name>
<evidence type="ECO:0000256" key="1">
    <source>
        <dbReference type="ARBA" id="ARBA00004123"/>
    </source>
</evidence>
<keyword evidence="2" id="KW-0677">Repeat</keyword>
<keyword evidence="4" id="KW-0238">DNA-binding</keyword>
<evidence type="ECO:0000256" key="5">
    <source>
        <dbReference type="ARBA" id="ARBA00023163"/>
    </source>
</evidence>
<comment type="subcellular location">
    <subcellularLocation>
        <location evidence="1">Nucleus</location>
    </subcellularLocation>
</comment>
<dbReference type="SMART" id="SM00774">
    <property type="entry name" value="WRKY"/>
    <property type="match status" value="1"/>
</dbReference>
<gene>
    <name evidence="9" type="ORF">GUJ93_ZPchr0009g1909</name>
</gene>
<feature type="domain" description="WRKY" evidence="8">
    <location>
        <begin position="240"/>
        <end position="304"/>
    </location>
</feature>
<feature type="region of interest" description="Disordered" evidence="7">
    <location>
        <begin position="1"/>
        <end position="44"/>
    </location>
</feature>
<proteinExistence type="predicted"/>
<dbReference type="PANTHER" id="PTHR31221">
    <property type="entry name" value="WRKY TRANSCRIPTION FACTOR PROTEIN 1-RELATED"/>
    <property type="match status" value="1"/>
</dbReference>
<dbReference type="GO" id="GO:0005634">
    <property type="term" value="C:nucleus"/>
    <property type="evidence" value="ECO:0007669"/>
    <property type="project" value="UniProtKB-SubCell"/>
</dbReference>
<evidence type="ECO:0000256" key="4">
    <source>
        <dbReference type="ARBA" id="ARBA00023125"/>
    </source>
</evidence>
<evidence type="ECO:0000313" key="9">
    <source>
        <dbReference type="EMBL" id="KAG8050876.1"/>
    </source>
</evidence>
<dbReference type="Pfam" id="PF03106">
    <property type="entry name" value="WRKY"/>
    <property type="match status" value="1"/>
</dbReference>
<dbReference type="FunFam" id="2.20.25.80:FF:000006">
    <property type="entry name" value="WRKY transcription factor"/>
    <property type="match status" value="1"/>
</dbReference>
<keyword evidence="3" id="KW-0805">Transcription regulation</keyword>
<reference evidence="9" key="2">
    <citation type="submission" date="2021-02" db="EMBL/GenBank/DDBJ databases">
        <authorList>
            <person name="Kimball J.A."/>
            <person name="Haas M.W."/>
            <person name="Macchietto M."/>
            <person name="Kono T."/>
            <person name="Duquette J."/>
            <person name="Shao M."/>
        </authorList>
    </citation>
    <scope>NUCLEOTIDE SEQUENCE</scope>
    <source>
        <tissue evidence="9">Fresh leaf tissue</tissue>
    </source>
</reference>
<evidence type="ECO:0000256" key="3">
    <source>
        <dbReference type="ARBA" id="ARBA00023015"/>
    </source>
</evidence>